<proteinExistence type="predicted"/>
<evidence type="ECO:0000313" key="1">
    <source>
        <dbReference type="EMBL" id="KYG65837.1"/>
    </source>
</evidence>
<dbReference type="RefSeq" id="WP_061833380.1">
    <property type="nucleotide sequence ID" value="NZ_LUKE01000001.1"/>
</dbReference>
<name>A0A150WNE8_BDEBC</name>
<dbReference type="Proteomes" id="UP000075320">
    <property type="component" value="Unassembled WGS sequence"/>
</dbReference>
<dbReference type="EMBL" id="LUKE01000001">
    <property type="protein sequence ID" value="KYG65837.1"/>
    <property type="molecule type" value="Genomic_DNA"/>
</dbReference>
<organism evidence="1 2">
    <name type="scientific">Bdellovibrio bacteriovorus</name>
    <dbReference type="NCBI Taxonomy" id="959"/>
    <lineage>
        <taxon>Bacteria</taxon>
        <taxon>Pseudomonadati</taxon>
        <taxon>Bdellovibrionota</taxon>
        <taxon>Bdellovibrionia</taxon>
        <taxon>Bdellovibrionales</taxon>
        <taxon>Pseudobdellovibrionaceae</taxon>
        <taxon>Bdellovibrio</taxon>
    </lineage>
</organism>
<dbReference type="AlphaFoldDB" id="A0A150WNE8"/>
<evidence type="ECO:0008006" key="3">
    <source>
        <dbReference type="Google" id="ProtNLM"/>
    </source>
</evidence>
<evidence type="ECO:0000313" key="2">
    <source>
        <dbReference type="Proteomes" id="UP000075320"/>
    </source>
</evidence>
<protein>
    <recommendedName>
        <fullName evidence="3">4-vinyl reductase 4VR domain-containing protein</fullName>
    </recommendedName>
</protein>
<dbReference type="SUPFAM" id="SSF111126">
    <property type="entry name" value="Ligand-binding domain in the NO signalling and Golgi transport"/>
    <property type="match status" value="1"/>
</dbReference>
<sequence length="289" mass="33328">MDTLERLRVVTDIDDSQWQDLLQLTWWDYVMVRSGKKQLSEQALLRLSEYFDSDPRAVITGKVDFHSIQIQSEKSRWEMPDAYAVANYGRRRTTITTFEYIERNHGWRLRYEVLKHLGLSESILTDPFAPISMQVITDALAYLGHRHFTAKDFFAMGMYSYSGNVNTLLGRFYSELETSKEVIEHMWGDCLNFYEKNCRYRFLKLNEEGALLEVSSDPHVAQEMETTHLGNEYICSLKAGMMASAPMYRGEAPAKVIERCCVHHGAPACVFEITFAKGVLYHAANLNFA</sequence>
<accession>A0A150WNE8</accession>
<keyword evidence="2" id="KW-1185">Reference proteome</keyword>
<reference evidence="1 2" key="1">
    <citation type="submission" date="2016-03" db="EMBL/GenBank/DDBJ databases">
        <authorList>
            <person name="Ploux O."/>
        </authorList>
    </citation>
    <scope>NUCLEOTIDE SEQUENCE [LARGE SCALE GENOMIC DNA]</scope>
    <source>
        <strain evidence="1 2">R0</strain>
    </source>
</reference>
<gene>
    <name evidence="1" type="ORF">AZI86_01825</name>
</gene>
<dbReference type="InterPro" id="IPR024096">
    <property type="entry name" value="NO_sig/Golgi_transp_ligand-bd"/>
</dbReference>
<dbReference type="OrthoDB" id="5291105at2"/>
<comment type="caution">
    <text evidence="1">The sequence shown here is derived from an EMBL/GenBank/DDBJ whole genome shotgun (WGS) entry which is preliminary data.</text>
</comment>